<evidence type="ECO:0000256" key="2">
    <source>
        <dbReference type="SAM" id="MobiDB-lite"/>
    </source>
</evidence>
<organism evidence="4 5">
    <name type="scientific">Pigmentiphaga litoralis</name>
    <dbReference type="NCBI Taxonomy" id="516702"/>
    <lineage>
        <taxon>Bacteria</taxon>
        <taxon>Pseudomonadati</taxon>
        <taxon>Pseudomonadota</taxon>
        <taxon>Betaproteobacteria</taxon>
        <taxon>Burkholderiales</taxon>
        <taxon>Alcaligenaceae</taxon>
        <taxon>Pigmentiphaga</taxon>
    </lineage>
</organism>
<feature type="region of interest" description="Disordered" evidence="2">
    <location>
        <begin position="283"/>
        <end position="306"/>
    </location>
</feature>
<evidence type="ECO:0000313" key="4">
    <source>
        <dbReference type="EMBL" id="NYE81661.1"/>
    </source>
</evidence>
<reference evidence="4 5" key="1">
    <citation type="submission" date="2020-07" db="EMBL/GenBank/DDBJ databases">
        <title>Genomic Encyclopedia of Type Strains, Phase IV (KMG-V): Genome sequencing to study the core and pangenomes of soil and plant-associated prokaryotes.</title>
        <authorList>
            <person name="Whitman W."/>
        </authorList>
    </citation>
    <scope>NUCLEOTIDE SEQUENCE [LARGE SCALE GENOMIC DNA]</scope>
    <source>
        <strain evidence="4 5">SAS40</strain>
    </source>
</reference>
<dbReference type="Proteomes" id="UP000542125">
    <property type="component" value="Unassembled WGS sequence"/>
</dbReference>
<protein>
    <submittedName>
        <fullName evidence="4">ComF family protein</fullName>
    </submittedName>
</protein>
<dbReference type="InterPro" id="IPR051910">
    <property type="entry name" value="ComF/GntX_DNA_util-trans"/>
</dbReference>
<dbReference type="InterPro" id="IPR000836">
    <property type="entry name" value="PRTase_dom"/>
</dbReference>
<evidence type="ECO:0000313" key="5">
    <source>
        <dbReference type="Proteomes" id="UP000542125"/>
    </source>
</evidence>
<dbReference type="AlphaFoldDB" id="A0A7Y9LMG5"/>
<accession>A0A7Y9LMG5</accession>
<dbReference type="InterPro" id="IPR029057">
    <property type="entry name" value="PRTase-like"/>
</dbReference>
<comment type="caution">
    <text evidence="4">The sequence shown here is derived from an EMBL/GenBank/DDBJ whole genome shotgun (WGS) entry which is preliminary data.</text>
</comment>
<gene>
    <name evidence="4" type="ORF">FHW18_000932</name>
</gene>
<dbReference type="SUPFAM" id="SSF53271">
    <property type="entry name" value="PRTase-like"/>
    <property type="match status" value="1"/>
</dbReference>
<sequence>MSTVPCHACTLARFMPIPPLRFPLPRWTPPRFWAAGRWRARAADAVAMARARLPTDCPLCSAPARGGALCRACDAEVTGLLRSAPGTGMTWRCLRCALPLPEHDSPCPDCAERDTAFDRTVTALDYVPPADALILRMKAQRHYAQGDLLGNLLAEAIRHDGRALPAGTVLLPVPASRDALRARGFNPAAEIARALGRDLGLPVRHDWVARTRQQAQQHTLGRLERREAAQGLYACAPGVRGRHIGIVDDVMTTGSTLHEIALALKAAGAASVTALVAARTPHPPDAGTIARPDVRKAGTNFRRQRE</sequence>
<dbReference type="PANTHER" id="PTHR47505">
    <property type="entry name" value="DNA UTILIZATION PROTEIN YHGH"/>
    <property type="match status" value="1"/>
</dbReference>
<proteinExistence type="inferred from homology"/>
<dbReference type="Gene3D" id="3.40.50.2020">
    <property type="match status" value="1"/>
</dbReference>
<dbReference type="RefSeq" id="WP_257022228.1">
    <property type="nucleotide sequence ID" value="NZ_JACBYR010000001.1"/>
</dbReference>
<dbReference type="PANTHER" id="PTHR47505:SF1">
    <property type="entry name" value="DNA UTILIZATION PROTEIN YHGH"/>
    <property type="match status" value="1"/>
</dbReference>
<evidence type="ECO:0000259" key="3">
    <source>
        <dbReference type="Pfam" id="PF00156"/>
    </source>
</evidence>
<name>A0A7Y9LMG5_9BURK</name>
<feature type="domain" description="Phosphoribosyltransferase" evidence="3">
    <location>
        <begin position="182"/>
        <end position="282"/>
    </location>
</feature>
<keyword evidence="5" id="KW-1185">Reference proteome</keyword>
<dbReference type="Pfam" id="PF00156">
    <property type="entry name" value="Pribosyltran"/>
    <property type="match status" value="1"/>
</dbReference>
<dbReference type="CDD" id="cd06223">
    <property type="entry name" value="PRTases_typeI"/>
    <property type="match status" value="1"/>
</dbReference>
<dbReference type="EMBL" id="JACBYR010000001">
    <property type="protein sequence ID" value="NYE81661.1"/>
    <property type="molecule type" value="Genomic_DNA"/>
</dbReference>
<comment type="similarity">
    <text evidence="1">Belongs to the ComF/GntX family.</text>
</comment>
<evidence type="ECO:0000256" key="1">
    <source>
        <dbReference type="ARBA" id="ARBA00008007"/>
    </source>
</evidence>